<accession>A0A919TPN4</accession>
<dbReference type="AlphaFoldDB" id="A0A919TPN4"/>
<protein>
    <recommendedName>
        <fullName evidence="3">Flavin reductase</fullName>
    </recommendedName>
</protein>
<organism evidence="1 2">
    <name type="scientific">Paractinoplanes tereljensis</name>
    <dbReference type="NCBI Taxonomy" id="571912"/>
    <lineage>
        <taxon>Bacteria</taxon>
        <taxon>Bacillati</taxon>
        <taxon>Actinomycetota</taxon>
        <taxon>Actinomycetes</taxon>
        <taxon>Micromonosporales</taxon>
        <taxon>Micromonosporaceae</taxon>
        <taxon>Paractinoplanes</taxon>
    </lineage>
</organism>
<evidence type="ECO:0008006" key="3">
    <source>
        <dbReference type="Google" id="ProtNLM"/>
    </source>
</evidence>
<dbReference type="EMBL" id="BOMY01000001">
    <property type="protein sequence ID" value="GIF17391.1"/>
    <property type="molecule type" value="Genomic_DNA"/>
</dbReference>
<comment type="caution">
    <text evidence="1">The sequence shown here is derived from an EMBL/GenBank/DDBJ whole genome shotgun (WGS) entry which is preliminary data.</text>
</comment>
<gene>
    <name evidence="1" type="ORF">Ate02nite_01210</name>
</gene>
<dbReference type="Proteomes" id="UP000623608">
    <property type="component" value="Unassembled WGS sequence"/>
</dbReference>
<evidence type="ECO:0000313" key="1">
    <source>
        <dbReference type="EMBL" id="GIF17391.1"/>
    </source>
</evidence>
<name>A0A919TPN4_9ACTN</name>
<sequence length="84" mass="9920">MINVHWPKRPTWDCMACQSPWPCYTAKVQLTAEFTGERTRLRVYLAAQMWEAIDDCAVPGDGRPRPNGLYERFLFWTQQDPSQW</sequence>
<keyword evidence="2" id="KW-1185">Reference proteome</keyword>
<proteinExistence type="predicted"/>
<reference evidence="1" key="1">
    <citation type="submission" date="2021-01" db="EMBL/GenBank/DDBJ databases">
        <title>Whole genome shotgun sequence of Actinoplanes tereljensis NBRC 105297.</title>
        <authorList>
            <person name="Komaki H."/>
            <person name="Tamura T."/>
        </authorList>
    </citation>
    <scope>NUCLEOTIDE SEQUENCE</scope>
    <source>
        <strain evidence="1">NBRC 105297</strain>
    </source>
</reference>
<evidence type="ECO:0000313" key="2">
    <source>
        <dbReference type="Proteomes" id="UP000623608"/>
    </source>
</evidence>